<dbReference type="InterPro" id="IPR002508">
    <property type="entry name" value="MurNAc-LAA_cat"/>
</dbReference>
<dbReference type="Pfam" id="PF01520">
    <property type="entry name" value="Amidase_3"/>
    <property type="match status" value="1"/>
</dbReference>
<keyword evidence="1" id="KW-0812">Transmembrane</keyword>
<proteinExistence type="predicted"/>
<keyword evidence="1" id="KW-0472">Membrane</keyword>
<dbReference type="Gene3D" id="3.40.630.40">
    <property type="entry name" value="Zn-dependent exopeptidases"/>
    <property type="match status" value="1"/>
</dbReference>
<comment type="caution">
    <text evidence="3">The sequence shown here is derived from an EMBL/GenBank/DDBJ whole genome shotgun (WGS) entry which is preliminary data.</text>
</comment>
<evidence type="ECO:0000256" key="1">
    <source>
        <dbReference type="SAM" id="Phobius"/>
    </source>
</evidence>
<organism evidence="3 4">
    <name type="scientific">Salinicoccus sediminis</name>
    <dbReference type="NCBI Taxonomy" id="1432562"/>
    <lineage>
        <taxon>Bacteria</taxon>
        <taxon>Bacillati</taxon>
        <taxon>Bacillota</taxon>
        <taxon>Bacilli</taxon>
        <taxon>Bacillales</taxon>
        <taxon>Staphylococcaceae</taxon>
        <taxon>Salinicoccus</taxon>
    </lineage>
</organism>
<dbReference type="EMBL" id="LAYZ01000001">
    <property type="protein sequence ID" value="KKK35406.1"/>
    <property type="molecule type" value="Genomic_DNA"/>
</dbReference>
<evidence type="ECO:0000313" key="4">
    <source>
        <dbReference type="Proteomes" id="UP000034287"/>
    </source>
</evidence>
<dbReference type="AlphaFoldDB" id="A0A0M2SNZ3"/>
<protein>
    <recommendedName>
        <fullName evidence="2">MurNAc-LAA domain-containing protein</fullName>
    </recommendedName>
</protein>
<dbReference type="PANTHER" id="PTHR30404">
    <property type="entry name" value="N-ACETYLMURAMOYL-L-ALANINE AMIDASE"/>
    <property type="match status" value="1"/>
</dbReference>
<accession>A0A0M2SNZ3</accession>
<dbReference type="GO" id="GO:0030288">
    <property type="term" value="C:outer membrane-bounded periplasmic space"/>
    <property type="evidence" value="ECO:0007669"/>
    <property type="project" value="TreeGrafter"/>
</dbReference>
<dbReference type="SUPFAM" id="SSF53187">
    <property type="entry name" value="Zn-dependent exopeptidases"/>
    <property type="match status" value="1"/>
</dbReference>
<dbReference type="PANTHER" id="PTHR30404:SF7">
    <property type="entry name" value="CELL WALL AMIDASE LYTH-RELATED"/>
    <property type="match status" value="1"/>
</dbReference>
<dbReference type="OrthoDB" id="9806267at2"/>
<evidence type="ECO:0000259" key="2">
    <source>
        <dbReference type="SMART" id="SM00646"/>
    </source>
</evidence>
<dbReference type="GO" id="GO:0009253">
    <property type="term" value="P:peptidoglycan catabolic process"/>
    <property type="evidence" value="ECO:0007669"/>
    <property type="project" value="InterPro"/>
</dbReference>
<reference evidence="3 4" key="1">
    <citation type="submission" date="2015-04" db="EMBL/GenBank/DDBJ databases">
        <title>Taxonomic description and genome sequence of Salinicoccus sediminis sp. nov., a novel hyper halotolerant bacterium isolated from marine sediment.</title>
        <authorList>
            <person name="Mathan Kumar R."/>
            <person name="Kaur G."/>
            <person name="Kumar N."/>
            <person name="Kumar A."/>
            <person name="Singh N.K."/>
            <person name="Kaur N."/>
            <person name="Mayilraj S."/>
        </authorList>
    </citation>
    <scope>NUCLEOTIDE SEQUENCE [LARGE SCALE GENOMIC DNA]</scope>
    <source>
        <strain evidence="3 4">SV-16</strain>
    </source>
</reference>
<evidence type="ECO:0000313" key="3">
    <source>
        <dbReference type="EMBL" id="KKK35406.1"/>
    </source>
</evidence>
<keyword evidence="4" id="KW-1185">Reference proteome</keyword>
<dbReference type="SMART" id="SM00646">
    <property type="entry name" value="Ami_3"/>
    <property type="match status" value="1"/>
</dbReference>
<dbReference type="GO" id="GO:0008745">
    <property type="term" value="F:N-acetylmuramoyl-L-alanine amidase activity"/>
    <property type="evidence" value="ECO:0007669"/>
    <property type="project" value="InterPro"/>
</dbReference>
<dbReference type="CDD" id="cd02696">
    <property type="entry name" value="MurNAc-LAA"/>
    <property type="match status" value="1"/>
</dbReference>
<feature type="domain" description="MurNAc-LAA" evidence="2">
    <location>
        <begin position="128"/>
        <end position="236"/>
    </location>
</feature>
<dbReference type="InterPro" id="IPR050695">
    <property type="entry name" value="N-acetylmuramoyl_amidase_3"/>
</dbReference>
<dbReference type="STRING" id="1432562.WN59_00800"/>
<dbReference type="RefSeq" id="WP_046511136.1">
    <property type="nucleotide sequence ID" value="NZ_LAYZ01000001.1"/>
</dbReference>
<name>A0A0M2SNZ3_9STAP</name>
<dbReference type="Proteomes" id="UP000034287">
    <property type="component" value="Unassembled WGS sequence"/>
</dbReference>
<sequence>MERVKQLFGRAVRGILNFLRYKKHIYLPPGFFLILAGIVIGAAVFIYSKFIEEDYAPVEMEFETTSYDLSGQTIVLDPGHGGKDPGATSASNINEAQIVYNIADKLRERLEESGAEVILTREEGEFVSLDGRKQDGDLFISLHSDAMEDPAITGFTTYYAYPNQKEFAESLNASLDEYSYFHNRGNREYGYQVIWQLDYPAALIELGYLSNRFDDHTITDPSYQDRMAEAIIEGIDNYLN</sequence>
<feature type="transmembrane region" description="Helical" evidence="1">
    <location>
        <begin position="25"/>
        <end position="47"/>
    </location>
</feature>
<dbReference type="PATRIC" id="fig|1432562.3.peg.163"/>
<keyword evidence="1" id="KW-1133">Transmembrane helix</keyword>
<gene>
    <name evidence="3" type="ORF">WN59_00800</name>
</gene>